<name>A0A074MY03_ERYLO</name>
<proteinExistence type="predicted"/>
<accession>A0A074MY03</accession>
<dbReference type="AlphaFoldDB" id="A0A074MY03"/>
<gene>
    <name evidence="2" type="ORF">EH31_10470</name>
</gene>
<dbReference type="OrthoDB" id="9795634at2"/>
<reference evidence="2 3" key="1">
    <citation type="submission" date="2014-04" db="EMBL/GenBank/DDBJ databases">
        <title>A comprehensive comparison of genomes of Erythrobacter spp. strains.</title>
        <authorList>
            <person name="Zheng Q."/>
        </authorList>
    </citation>
    <scope>NUCLEOTIDE SEQUENCE [LARGE SCALE GENOMIC DNA]</scope>
    <source>
        <strain evidence="2 3">DSM 6997</strain>
    </source>
</reference>
<feature type="region of interest" description="Disordered" evidence="1">
    <location>
        <begin position="1"/>
        <end position="24"/>
    </location>
</feature>
<dbReference type="EMBL" id="JMIW01000003">
    <property type="protein sequence ID" value="KEO90502.1"/>
    <property type="molecule type" value="Genomic_DNA"/>
</dbReference>
<dbReference type="Proteomes" id="UP000027647">
    <property type="component" value="Unassembled WGS sequence"/>
</dbReference>
<evidence type="ECO:0000313" key="3">
    <source>
        <dbReference type="Proteomes" id="UP000027647"/>
    </source>
</evidence>
<sequence length="61" mass="6678">MSDSVKSEEAPTFTPAFGKGSPTPFYGSAIGLLTREQASFLRGDTYPIVLTISALFFHEYE</sequence>
<protein>
    <submittedName>
        <fullName evidence="2">Uncharacterized protein</fullName>
    </submittedName>
</protein>
<comment type="caution">
    <text evidence="2">The sequence shown here is derived from an EMBL/GenBank/DDBJ whole genome shotgun (WGS) entry which is preliminary data.</text>
</comment>
<evidence type="ECO:0000256" key="1">
    <source>
        <dbReference type="SAM" id="MobiDB-lite"/>
    </source>
</evidence>
<keyword evidence="3" id="KW-1185">Reference proteome</keyword>
<dbReference type="RefSeq" id="WP_034959946.1">
    <property type="nucleotide sequence ID" value="NZ_JMIW01000003.1"/>
</dbReference>
<dbReference type="STRING" id="1044.EH31_10470"/>
<organism evidence="2 3">
    <name type="scientific">Erythrobacter longus</name>
    <dbReference type="NCBI Taxonomy" id="1044"/>
    <lineage>
        <taxon>Bacteria</taxon>
        <taxon>Pseudomonadati</taxon>
        <taxon>Pseudomonadota</taxon>
        <taxon>Alphaproteobacteria</taxon>
        <taxon>Sphingomonadales</taxon>
        <taxon>Erythrobacteraceae</taxon>
        <taxon>Erythrobacter/Porphyrobacter group</taxon>
        <taxon>Erythrobacter</taxon>
    </lineage>
</organism>
<evidence type="ECO:0000313" key="2">
    <source>
        <dbReference type="EMBL" id="KEO90502.1"/>
    </source>
</evidence>